<dbReference type="OrthoDB" id="1844152at2759"/>
<dbReference type="GO" id="GO:0016705">
    <property type="term" value="F:oxidoreductase activity, acting on paired donors, with incorporation or reduction of molecular oxygen"/>
    <property type="evidence" value="ECO:0007669"/>
    <property type="project" value="InterPro"/>
</dbReference>
<feature type="binding site" description="axial binding residue" evidence="7">
    <location>
        <position position="481"/>
    </location>
    <ligand>
        <name>heme</name>
        <dbReference type="ChEBI" id="CHEBI:30413"/>
    </ligand>
    <ligandPart>
        <name>Fe</name>
        <dbReference type="ChEBI" id="CHEBI:18248"/>
    </ligandPart>
</feature>
<evidence type="ECO:0000313" key="11">
    <source>
        <dbReference type="Proteomes" id="UP000799118"/>
    </source>
</evidence>
<dbReference type="GO" id="GO:0020037">
    <property type="term" value="F:heme binding"/>
    <property type="evidence" value="ECO:0007669"/>
    <property type="project" value="InterPro"/>
</dbReference>
<organism evidence="10 11">
    <name type="scientific">Gymnopus androsaceus JB14</name>
    <dbReference type="NCBI Taxonomy" id="1447944"/>
    <lineage>
        <taxon>Eukaryota</taxon>
        <taxon>Fungi</taxon>
        <taxon>Dikarya</taxon>
        <taxon>Basidiomycota</taxon>
        <taxon>Agaricomycotina</taxon>
        <taxon>Agaricomycetes</taxon>
        <taxon>Agaricomycetidae</taxon>
        <taxon>Agaricales</taxon>
        <taxon>Marasmiineae</taxon>
        <taxon>Omphalotaceae</taxon>
        <taxon>Gymnopus</taxon>
    </lineage>
</organism>
<evidence type="ECO:0000256" key="5">
    <source>
        <dbReference type="ARBA" id="ARBA00023004"/>
    </source>
</evidence>
<accession>A0A6A4IE91</accession>
<reference evidence="10" key="1">
    <citation type="journal article" date="2019" name="Environ. Microbiol.">
        <title>Fungal ecological strategies reflected in gene transcription - a case study of two litter decomposers.</title>
        <authorList>
            <person name="Barbi F."/>
            <person name="Kohler A."/>
            <person name="Barry K."/>
            <person name="Baskaran P."/>
            <person name="Daum C."/>
            <person name="Fauchery L."/>
            <person name="Ihrmark K."/>
            <person name="Kuo A."/>
            <person name="LaButti K."/>
            <person name="Lipzen A."/>
            <person name="Morin E."/>
            <person name="Grigoriev I.V."/>
            <person name="Henrissat B."/>
            <person name="Lindahl B."/>
            <person name="Martin F."/>
        </authorList>
    </citation>
    <scope>NUCLEOTIDE SEQUENCE</scope>
    <source>
        <strain evidence="10">JB14</strain>
    </source>
</reference>
<keyword evidence="5 7" id="KW-0408">Iron</keyword>
<proteinExistence type="inferred from homology"/>
<dbReference type="Proteomes" id="UP000799118">
    <property type="component" value="Unassembled WGS sequence"/>
</dbReference>
<dbReference type="InterPro" id="IPR036396">
    <property type="entry name" value="Cyt_P450_sf"/>
</dbReference>
<comment type="similarity">
    <text evidence="2 8">Belongs to the cytochrome P450 family.</text>
</comment>
<sequence length="538" mass="60590">MLDFIPTLSLPLIVSLVSASALLLNITFFFIVQTTKATRDHSVIPNGLPWVGRDKNEIFSSLRANYRGLTNSVELFRAGYRKYSKLGKTYVVPAWTRGPQIVIPPTMTTWISTVPEHILSAKECTFDNVQFKYTVGHPEILHSDLIGTLIKRELTRSIGQFQDEIFEVVENSFDNLFGIDGQWREVGVFDSFRQTVGSSINRIIVGKELASNMDFVLSSVQFAKDVSISSYIIHMFPKMLKPLASFFATIPNRYHSGIAMRYLRPLVKQRFADMCQARDDPTFKFDEPDDFITWMCREALKRNTLVETSPEALAYGIVLLNFAAITTTTITATHTAVDLFSAPNNASVIAALREEAATVLREHNGIWTKQAVSKLYRLDSVIRESTRMSGIGGTSMARKVKVPGGMTLPDGTWVPENNTIGVSMDGIHFDEEIYENPLIFDPFRFSRPREMHKPGDKPLVNEDFVTTSTSFLPFGHGLHGCPGRFFAANNLKIMFAHLLLNYEVEPFETRPPNISIDVISVVPMTAKMRIRRRVGEKV</sequence>
<dbReference type="CDD" id="cd11041">
    <property type="entry name" value="CYP503A1-like"/>
    <property type="match status" value="1"/>
</dbReference>
<dbReference type="PROSITE" id="PS00086">
    <property type="entry name" value="CYTOCHROME_P450"/>
    <property type="match status" value="1"/>
</dbReference>
<keyword evidence="9" id="KW-0812">Transmembrane</keyword>
<evidence type="ECO:0000256" key="8">
    <source>
        <dbReference type="RuleBase" id="RU000461"/>
    </source>
</evidence>
<keyword evidence="6 8" id="KW-0503">Monooxygenase</keyword>
<evidence type="ECO:0000256" key="4">
    <source>
        <dbReference type="ARBA" id="ARBA00023002"/>
    </source>
</evidence>
<dbReference type="InterPro" id="IPR002403">
    <property type="entry name" value="Cyt_P450_E_grp-IV"/>
</dbReference>
<dbReference type="GO" id="GO:0005506">
    <property type="term" value="F:iron ion binding"/>
    <property type="evidence" value="ECO:0007669"/>
    <property type="project" value="InterPro"/>
</dbReference>
<evidence type="ECO:0000256" key="7">
    <source>
        <dbReference type="PIRSR" id="PIRSR602403-1"/>
    </source>
</evidence>
<keyword evidence="11" id="KW-1185">Reference proteome</keyword>
<dbReference type="PANTHER" id="PTHR46206:SF1">
    <property type="entry name" value="P450, PUTATIVE (EUROFUNG)-RELATED"/>
    <property type="match status" value="1"/>
</dbReference>
<dbReference type="GO" id="GO:0004497">
    <property type="term" value="F:monooxygenase activity"/>
    <property type="evidence" value="ECO:0007669"/>
    <property type="project" value="UniProtKB-KW"/>
</dbReference>
<dbReference type="PRINTS" id="PR00465">
    <property type="entry name" value="EP450IV"/>
</dbReference>
<name>A0A6A4IE91_9AGAR</name>
<evidence type="ECO:0000256" key="6">
    <source>
        <dbReference type="ARBA" id="ARBA00023033"/>
    </source>
</evidence>
<evidence type="ECO:0000256" key="9">
    <source>
        <dbReference type="SAM" id="Phobius"/>
    </source>
</evidence>
<comment type="cofactor">
    <cofactor evidence="1 7">
        <name>heme</name>
        <dbReference type="ChEBI" id="CHEBI:30413"/>
    </cofactor>
</comment>
<dbReference type="AlphaFoldDB" id="A0A6A4IE91"/>
<dbReference type="InterPro" id="IPR017972">
    <property type="entry name" value="Cyt_P450_CS"/>
</dbReference>
<dbReference type="Pfam" id="PF00067">
    <property type="entry name" value="p450"/>
    <property type="match status" value="1"/>
</dbReference>
<protein>
    <submittedName>
        <fullName evidence="10">Cytochrome P450</fullName>
    </submittedName>
</protein>
<keyword evidence="7 8" id="KW-0349">Heme</keyword>
<feature type="transmembrane region" description="Helical" evidence="9">
    <location>
        <begin position="12"/>
        <end position="32"/>
    </location>
</feature>
<dbReference type="SUPFAM" id="SSF48264">
    <property type="entry name" value="Cytochrome P450"/>
    <property type="match status" value="1"/>
</dbReference>
<dbReference type="InterPro" id="IPR001128">
    <property type="entry name" value="Cyt_P450"/>
</dbReference>
<evidence type="ECO:0000256" key="2">
    <source>
        <dbReference type="ARBA" id="ARBA00010617"/>
    </source>
</evidence>
<evidence type="ECO:0000313" key="10">
    <source>
        <dbReference type="EMBL" id="KAE9407608.1"/>
    </source>
</evidence>
<evidence type="ECO:0000256" key="1">
    <source>
        <dbReference type="ARBA" id="ARBA00001971"/>
    </source>
</evidence>
<evidence type="ECO:0000256" key="3">
    <source>
        <dbReference type="ARBA" id="ARBA00022723"/>
    </source>
</evidence>
<keyword evidence="9" id="KW-0472">Membrane</keyword>
<dbReference type="PANTHER" id="PTHR46206">
    <property type="entry name" value="CYTOCHROME P450"/>
    <property type="match status" value="1"/>
</dbReference>
<keyword evidence="4 8" id="KW-0560">Oxidoreductase</keyword>
<keyword evidence="9" id="KW-1133">Transmembrane helix</keyword>
<dbReference type="EMBL" id="ML769395">
    <property type="protein sequence ID" value="KAE9407608.1"/>
    <property type="molecule type" value="Genomic_DNA"/>
</dbReference>
<gene>
    <name evidence="10" type="ORF">BT96DRAFT_109037</name>
</gene>
<keyword evidence="3 7" id="KW-0479">Metal-binding</keyword>
<dbReference type="Gene3D" id="1.10.630.10">
    <property type="entry name" value="Cytochrome P450"/>
    <property type="match status" value="1"/>
</dbReference>